<protein>
    <recommendedName>
        <fullName evidence="3">Exo-alpha-sialidase</fullName>
    </recommendedName>
</protein>
<name>A0A1J5T5C8_9ARCH</name>
<dbReference type="AlphaFoldDB" id="A0A1J5T5C8"/>
<dbReference type="EMBL" id="MIYU01000015">
    <property type="protein sequence ID" value="OIR16089.1"/>
    <property type="molecule type" value="Genomic_DNA"/>
</dbReference>
<accession>A0A1J5T5C8</accession>
<comment type="caution">
    <text evidence="1">The sequence shown here is derived from an EMBL/GenBank/DDBJ whole genome shotgun (WGS) entry which is preliminary data.</text>
</comment>
<organism evidence="1 2">
    <name type="scientific">Marine Group III euryarchaeote CG-Bathy1</name>
    <dbReference type="NCBI Taxonomy" id="1889001"/>
    <lineage>
        <taxon>Archaea</taxon>
        <taxon>Methanobacteriati</taxon>
        <taxon>Thermoplasmatota</taxon>
        <taxon>Thermoplasmata</taxon>
        <taxon>Candidatus Thermoprofundales</taxon>
    </lineage>
</organism>
<gene>
    <name evidence="1" type="ORF">BEU04_04995</name>
</gene>
<proteinExistence type="predicted"/>
<evidence type="ECO:0000313" key="2">
    <source>
        <dbReference type="Proteomes" id="UP000183815"/>
    </source>
</evidence>
<dbReference type="Proteomes" id="UP000183815">
    <property type="component" value="Unassembled WGS sequence"/>
</dbReference>
<evidence type="ECO:0008006" key="3">
    <source>
        <dbReference type="Google" id="ProtNLM"/>
    </source>
</evidence>
<reference evidence="1 2" key="1">
    <citation type="submission" date="2016-08" db="EMBL/GenBank/DDBJ databases">
        <title>New Insights into Marine Group III Euryarchaeota, from dark to light.</title>
        <authorList>
            <person name="Haro-Moreno J.M."/>
            <person name="Rodriguez-Valera F."/>
            <person name="Lopez-Garcia P."/>
            <person name="Moreira D."/>
            <person name="Martin-Cuadrado A.B."/>
        </authorList>
    </citation>
    <scope>NUCLEOTIDE SEQUENCE [LARGE SCALE GENOMIC DNA]</scope>
    <source>
        <strain evidence="1">CG-Bathy1</strain>
    </source>
</reference>
<evidence type="ECO:0000313" key="1">
    <source>
        <dbReference type="EMBL" id="OIR16089.1"/>
    </source>
</evidence>
<sequence>MLRVNAVLAILIFTSISGCLGGDESENENENNSNFSENTTPAMTEEEISQLPYDVRNFTVFDARTMENVTERRWSVYGTVTENGYTHNYGGNCCEHYLATDQDGTIYNFGGEWPWWSDDRGVTWEEFKPPITTIQNPGEICVQGPVLTLDPGLGEGSIIQAPDGTMIAMGWFPYPGQDDPTGDQFYSFIGNKNEDGSIDWSWCENEAHEPFYDRSWQIPVIGPINPPAHHQTPNCQSNCPWASIIVSNFWSYSTQGYQISVDGLNYQYLEIPDHGESGPADIEFALLDPEVPLGPEWDYMTPHREIRAVPVPESQGGGVLFPRWFDDGTNLYLDTNLQWHRHLLPGGLVFPSKYVSIDSSGAIHSVSCNLANPSVNGCDGSFSLTHFLSLDGGLTWTNFTHLWPDATAVGNQATFEWDMQADGNLDLLVLSMRVQTARNNSAGGEGADVDLIYHIRGYRDSLEADTVTQIGLGDLDAVSGAGNDIRFDFSSLAILPDGGVVVAYHDSTDEDPMFAIEIEIPEEYFVTIF</sequence>
<dbReference type="PROSITE" id="PS51257">
    <property type="entry name" value="PROKAR_LIPOPROTEIN"/>
    <property type="match status" value="1"/>
</dbReference>